<dbReference type="Proteomes" id="UP000727993">
    <property type="component" value="Unassembled WGS sequence"/>
</dbReference>
<proteinExistence type="predicted"/>
<accession>A0A936NEN0</accession>
<feature type="transmembrane region" description="Helical" evidence="1">
    <location>
        <begin position="21"/>
        <end position="44"/>
    </location>
</feature>
<evidence type="ECO:0000256" key="1">
    <source>
        <dbReference type="SAM" id="Phobius"/>
    </source>
</evidence>
<feature type="transmembrane region" description="Helical" evidence="1">
    <location>
        <begin position="116"/>
        <end position="134"/>
    </location>
</feature>
<sequence>MTSSAPSMSRPGTVTQELPAAWRSGIAFVAVGSAAIVVGGLVAAVTRPTGFDEGPWVAAFLVLVGGVAQILVGGGQAALVADAPSRATLSVELATWNLACAATVIGTLIASPPLTTLGGVALIASLVVFLAAVLKHGARPGWVRTVYVTVVGFVLLSTPVGLVLAWVRHG</sequence>
<name>A0A936NEN0_9ACTN</name>
<dbReference type="EMBL" id="JADJZA010000007">
    <property type="protein sequence ID" value="MBK9297606.1"/>
    <property type="molecule type" value="Genomic_DNA"/>
</dbReference>
<feature type="transmembrane region" description="Helical" evidence="1">
    <location>
        <begin position="93"/>
        <end position="110"/>
    </location>
</feature>
<keyword evidence="1" id="KW-0812">Transmembrane</keyword>
<feature type="transmembrane region" description="Helical" evidence="1">
    <location>
        <begin position="146"/>
        <end position="167"/>
    </location>
</feature>
<dbReference type="AlphaFoldDB" id="A0A936NEN0"/>
<feature type="transmembrane region" description="Helical" evidence="1">
    <location>
        <begin position="56"/>
        <end position="81"/>
    </location>
</feature>
<gene>
    <name evidence="2" type="ORF">IPN02_12400</name>
</gene>
<reference evidence="2 3" key="1">
    <citation type="submission" date="2020-10" db="EMBL/GenBank/DDBJ databases">
        <title>Connecting structure to function with the recovery of over 1000 high-quality activated sludge metagenome-assembled genomes encoding full-length rRNA genes using long-read sequencing.</title>
        <authorList>
            <person name="Singleton C.M."/>
            <person name="Petriglieri F."/>
            <person name="Kristensen J.M."/>
            <person name="Kirkegaard R.H."/>
            <person name="Michaelsen T.Y."/>
            <person name="Andersen M.H."/>
            <person name="Karst S.M."/>
            <person name="Dueholm M.S."/>
            <person name="Nielsen P.H."/>
            <person name="Albertsen M."/>
        </authorList>
    </citation>
    <scope>NUCLEOTIDE SEQUENCE [LARGE SCALE GENOMIC DNA]</scope>
    <source>
        <strain evidence="2">Lyne_18-Q3-R50-59_MAXAC.006</strain>
    </source>
</reference>
<organism evidence="2 3">
    <name type="scientific">Candidatus Neomicrothrix subdominans</name>
    <dbReference type="NCBI Taxonomy" id="2954438"/>
    <lineage>
        <taxon>Bacteria</taxon>
        <taxon>Bacillati</taxon>
        <taxon>Actinomycetota</taxon>
        <taxon>Acidimicrobiia</taxon>
        <taxon>Acidimicrobiales</taxon>
        <taxon>Microthrixaceae</taxon>
        <taxon>Candidatus Neomicrothrix</taxon>
    </lineage>
</organism>
<evidence type="ECO:0000313" key="2">
    <source>
        <dbReference type="EMBL" id="MBK9297606.1"/>
    </source>
</evidence>
<evidence type="ECO:0000313" key="3">
    <source>
        <dbReference type="Proteomes" id="UP000727993"/>
    </source>
</evidence>
<keyword evidence="1" id="KW-1133">Transmembrane helix</keyword>
<keyword evidence="1" id="KW-0472">Membrane</keyword>
<protein>
    <submittedName>
        <fullName evidence="2">Uncharacterized protein</fullName>
    </submittedName>
</protein>
<comment type="caution">
    <text evidence="2">The sequence shown here is derived from an EMBL/GenBank/DDBJ whole genome shotgun (WGS) entry which is preliminary data.</text>
</comment>